<feature type="signal peptide" evidence="1">
    <location>
        <begin position="1"/>
        <end position="19"/>
    </location>
</feature>
<keyword evidence="3" id="KW-1185">Reference proteome</keyword>
<dbReference type="EMBL" id="CP059732">
    <property type="protein sequence ID" value="QMW03429.1"/>
    <property type="molecule type" value="Genomic_DNA"/>
</dbReference>
<dbReference type="KEGG" id="sfol:H3H32_00205"/>
<dbReference type="RefSeq" id="WP_182460687.1">
    <property type="nucleotide sequence ID" value="NZ_CP059732.1"/>
</dbReference>
<evidence type="ECO:0000256" key="1">
    <source>
        <dbReference type="SAM" id="SignalP"/>
    </source>
</evidence>
<keyword evidence="1" id="KW-0732">Signal</keyword>
<name>A0A7G5GX37_9BACT</name>
<accession>A0A7G5GX37</accession>
<protein>
    <submittedName>
        <fullName evidence="2">Uncharacterized protein</fullName>
    </submittedName>
</protein>
<reference evidence="2 3" key="1">
    <citation type="submission" date="2020-07" db="EMBL/GenBank/DDBJ databases">
        <title>Spirosoma foliorum sp. nov., isolated from the leaves on the Nejang mountain Korea, Republic of.</title>
        <authorList>
            <person name="Ho H."/>
            <person name="Lee Y.-J."/>
            <person name="Nurcahyanto D.-A."/>
            <person name="Kim S.-G."/>
        </authorList>
    </citation>
    <scope>NUCLEOTIDE SEQUENCE [LARGE SCALE GENOMIC DNA]</scope>
    <source>
        <strain evidence="2 3">PL0136</strain>
    </source>
</reference>
<evidence type="ECO:0000313" key="3">
    <source>
        <dbReference type="Proteomes" id="UP000515369"/>
    </source>
</evidence>
<dbReference type="Proteomes" id="UP000515369">
    <property type="component" value="Chromosome"/>
</dbReference>
<gene>
    <name evidence="2" type="ORF">H3H32_00205</name>
</gene>
<proteinExistence type="predicted"/>
<sequence>MKKLIGLLSLLLLGRVATAQTQPAPPTPPAVISVIESVSGKHFQPDTALAALSEEDETLLTKEPIANWGILQDSSPTMAYSNLVIGTRSYQLVITRPPKSSFPTAMLLRFSTPKSKPELIARGTLKPKAEEKPK</sequence>
<organism evidence="2 3">
    <name type="scientific">Spirosoma foliorum</name>
    <dbReference type="NCBI Taxonomy" id="2710596"/>
    <lineage>
        <taxon>Bacteria</taxon>
        <taxon>Pseudomonadati</taxon>
        <taxon>Bacteroidota</taxon>
        <taxon>Cytophagia</taxon>
        <taxon>Cytophagales</taxon>
        <taxon>Cytophagaceae</taxon>
        <taxon>Spirosoma</taxon>
    </lineage>
</organism>
<feature type="chain" id="PRO_5028874853" evidence="1">
    <location>
        <begin position="20"/>
        <end position="134"/>
    </location>
</feature>
<dbReference type="AlphaFoldDB" id="A0A7G5GX37"/>
<evidence type="ECO:0000313" key="2">
    <source>
        <dbReference type="EMBL" id="QMW03429.1"/>
    </source>
</evidence>